<evidence type="ECO:0000259" key="2">
    <source>
        <dbReference type="PROSITE" id="PS50835"/>
    </source>
</evidence>
<evidence type="ECO:0000313" key="3">
    <source>
        <dbReference type="EMBL" id="NXT24211.1"/>
    </source>
</evidence>
<comment type="caution">
    <text evidence="3">The sequence shown here is derived from an EMBL/GenBank/DDBJ whole genome shotgun (WGS) entry which is preliminary data.</text>
</comment>
<dbReference type="PROSITE" id="PS50835">
    <property type="entry name" value="IG_LIKE"/>
    <property type="match status" value="1"/>
</dbReference>
<dbReference type="InterPro" id="IPR007110">
    <property type="entry name" value="Ig-like_dom"/>
</dbReference>
<evidence type="ECO:0000256" key="1">
    <source>
        <dbReference type="SAM" id="MobiDB-lite"/>
    </source>
</evidence>
<proteinExistence type="predicted"/>
<feature type="non-terminal residue" evidence="3">
    <location>
        <position position="147"/>
    </location>
</feature>
<feature type="region of interest" description="Disordered" evidence="1">
    <location>
        <begin position="37"/>
        <end position="63"/>
    </location>
</feature>
<feature type="domain" description="Ig-like" evidence="2">
    <location>
        <begin position="48"/>
        <end position="141"/>
    </location>
</feature>
<dbReference type="AlphaFoldDB" id="A0A7L3AVF3"/>
<protein>
    <submittedName>
        <fullName evidence="3">IGHM protein</fullName>
    </submittedName>
</protein>
<accession>A0A7L3AVF3</accession>
<dbReference type="SUPFAM" id="SSF48726">
    <property type="entry name" value="Immunoglobulin"/>
    <property type="match status" value="1"/>
</dbReference>
<gene>
    <name evidence="3" type="primary">Ighm</name>
    <name evidence="3" type="ORF">SYRPAR_R13978</name>
</gene>
<evidence type="ECO:0000313" key="4">
    <source>
        <dbReference type="Proteomes" id="UP000536260"/>
    </source>
</evidence>
<dbReference type="Proteomes" id="UP000536260">
    <property type="component" value="Unassembled WGS sequence"/>
</dbReference>
<organism evidence="3 4">
    <name type="scientific">Syrrhaptes paradoxus</name>
    <name type="common">Pallas's sandgrouse</name>
    <dbReference type="NCBI Taxonomy" id="302527"/>
    <lineage>
        <taxon>Eukaryota</taxon>
        <taxon>Metazoa</taxon>
        <taxon>Chordata</taxon>
        <taxon>Craniata</taxon>
        <taxon>Vertebrata</taxon>
        <taxon>Euteleostomi</taxon>
        <taxon>Archelosauria</taxon>
        <taxon>Archosauria</taxon>
        <taxon>Dinosauria</taxon>
        <taxon>Saurischia</taxon>
        <taxon>Theropoda</taxon>
        <taxon>Coelurosauria</taxon>
        <taxon>Aves</taxon>
        <taxon>Neognathae</taxon>
        <taxon>Neoaves</taxon>
        <taxon>Columbimorphae</taxon>
        <taxon>Pterocliformes</taxon>
        <taxon>Pteroclidae</taxon>
        <taxon>Syrrhaptes</taxon>
    </lineage>
</organism>
<feature type="non-terminal residue" evidence="3">
    <location>
        <position position="1"/>
    </location>
</feature>
<dbReference type="Gene3D" id="2.60.40.10">
    <property type="entry name" value="Immunoglobulins"/>
    <property type="match status" value="1"/>
</dbReference>
<dbReference type="EMBL" id="VZTO01014551">
    <property type="protein sequence ID" value="NXT24211.1"/>
    <property type="molecule type" value="Genomic_DNA"/>
</dbReference>
<dbReference type="InterPro" id="IPR036179">
    <property type="entry name" value="Ig-like_dom_sf"/>
</dbReference>
<name>A0A7L3AVF3_9AVES</name>
<dbReference type="Pfam" id="PF07654">
    <property type="entry name" value="C1-set"/>
    <property type="match status" value="1"/>
</dbReference>
<keyword evidence="4" id="KW-1185">Reference proteome</keyword>
<reference evidence="3 4" key="1">
    <citation type="submission" date="2019-09" db="EMBL/GenBank/DDBJ databases">
        <title>Bird 10,000 Genomes (B10K) Project - Family phase.</title>
        <authorList>
            <person name="Zhang G."/>
        </authorList>
    </citation>
    <scope>NUCLEOTIDE SEQUENCE [LARGE SCALE GENOMIC DNA]</scope>
    <source>
        <strain evidence="3">B10K-DU-003-42</strain>
        <tissue evidence="3">Mixed tissue sample</tissue>
    </source>
</reference>
<dbReference type="InterPro" id="IPR003597">
    <property type="entry name" value="Ig_C1-set"/>
</dbReference>
<dbReference type="InterPro" id="IPR013783">
    <property type="entry name" value="Ig-like_fold"/>
</dbReference>
<sequence>TFLASSGLTLPLQDGKSRQPFTCAARHPHGNPHVLVRNPGDPTPPSSPVVTLHPPSREDFEGPYRNSTALCQVRRWGGSPAPEVLWWRNGSPLDEGVTTQELGTDEQGAYVTESRVVVTEEEWDAGTEYACRAEEQWRNTSKGLECG</sequence>